<keyword evidence="2 5" id="KW-0812">Transmembrane</keyword>
<feature type="transmembrane region" description="Helical" evidence="6">
    <location>
        <begin position="70"/>
        <end position="93"/>
    </location>
</feature>
<dbReference type="PANTHER" id="PTHR13439">
    <property type="entry name" value="CT120 PROTEIN"/>
    <property type="match status" value="1"/>
</dbReference>
<protein>
    <submittedName>
        <fullName evidence="8">DUF887-domain-containing protein</fullName>
    </submittedName>
</protein>
<reference evidence="8 9" key="1">
    <citation type="journal article" date="2016" name="Nat. Commun.">
        <title>Ectomycorrhizal ecology is imprinted in the genome of the dominant symbiotic fungus Cenococcum geophilum.</title>
        <authorList>
            <consortium name="DOE Joint Genome Institute"/>
            <person name="Peter M."/>
            <person name="Kohler A."/>
            <person name="Ohm R.A."/>
            <person name="Kuo A."/>
            <person name="Krutzmann J."/>
            <person name="Morin E."/>
            <person name="Arend M."/>
            <person name="Barry K.W."/>
            <person name="Binder M."/>
            <person name="Choi C."/>
            <person name="Clum A."/>
            <person name="Copeland A."/>
            <person name="Grisel N."/>
            <person name="Haridas S."/>
            <person name="Kipfer T."/>
            <person name="LaButti K."/>
            <person name="Lindquist E."/>
            <person name="Lipzen A."/>
            <person name="Maire R."/>
            <person name="Meier B."/>
            <person name="Mihaltcheva S."/>
            <person name="Molinier V."/>
            <person name="Murat C."/>
            <person name="Poggeler S."/>
            <person name="Quandt C.A."/>
            <person name="Sperisen C."/>
            <person name="Tritt A."/>
            <person name="Tisserant E."/>
            <person name="Crous P.W."/>
            <person name="Henrissat B."/>
            <person name="Nehls U."/>
            <person name="Egli S."/>
            <person name="Spatafora J.W."/>
            <person name="Grigoriev I.V."/>
            <person name="Martin F.M."/>
        </authorList>
    </citation>
    <scope>NUCLEOTIDE SEQUENCE [LARGE SCALE GENOMIC DNA]</scope>
    <source>
        <strain evidence="8 9">CBS 207.34</strain>
    </source>
</reference>
<dbReference type="PROSITE" id="PS50922">
    <property type="entry name" value="TLC"/>
    <property type="match status" value="1"/>
</dbReference>
<evidence type="ECO:0000256" key="5">
    <source>
        <dbReference type="PROSITE-ProRule" id="PRU00205"/>
    </source>
</evidence>
<feature type="transmembrane region" description="Helical" evidence="6">
    <location>
        <begin position="256"/>
        <end position="280"/>
    </location>
</feature>
<organism evidence="8 9">
    <name type="scientific">Glonium stellatum</name>
    <dbReference type="NCBI Taxonomy" id="574774"/>
    <lineage>
        <taxon>Eukaryota</taxon>
        <taxon>Fungi</taxon>
        <taxon>Dikarya</taxon>
        <taxon>Ascomycota</taxon>
        <taxon>Pezizomycotina</taxon>
        <taxon>Dothideomycetes</taxon>
        <taxon>Pleosporomycetidae</taxon>
        <taxon>Gloniales</taxon>
        <taxon>Gloniaceae</taxon>
        <taxon>Glonium</taxon>
    </lineage>
</organism>
<dbReference type="OrthoDB" id="10266980at2759"/>
<feature type="domain" description="TLC" evidence="7">
    <location>
        <begin position="67"/>
        <end position="291"/>
    </location>
</feature>
<dbReference type="InterPro" id="IPR006634">
    <property type="entry name" value="TLC-dom"/>
</dbReference>
<evidence type="ECO:0000256" key="2">
    <source>
        <dbReference type="ARBA" id="ARBA00022692"/>
    </source>
</evidence>
<feature type="transmembrane region" description="Helical" evidence="6">
    <location>
        <begin position="34"/>
        <end position="58"/>
    </location>
</feature>
<dbReference type="EMBL" id="KV750920">
    <property type="protein sequence ID" value="OCL02641.1"/>
    <property type="molecule type" value="Genomic_DNA"/>
</dbReference>
<dbReference type="Pfam" id="PF03798">
    <property type="entry name" value="TRAM_LAG1_CLN8"/>
    <property type="match status" value="1"/>
</dbReference>
<feature type="transmembrane region" description="Helical" evidence="6">
    <location>
        <begin position="108"/>
        <end position="127"/>
    </location>
</feature>
<dbReference type="GO" id="GO:0005783">
    <property type="term" value="C:endoplasmic reticulum"/>
    <property type="evidence" value="ECO:0007669"/>
    <property type="project" value="TreeGrafter"/>
</dbReference>
<dbReference type="GO" id="GO:0016020">
    <property type="term" value="C:membrane"/>
    <property type="evidence" value="ECO:0007669"/>
    <property type="project" value="UniProtKB-SubCell"/>
</dbReference>
<keyword evidence="9" id="KW-1185">Reference proteome</keyword>
<feature type="transmembrane region" description="Helical" evidence="6">
    <location>
        <begin position="198"/>
        <end position="224"/>
    </location>
</feature>
<evidence type="ECO:0000256" key="4">
    <source>
        <dbReference type="ARBA" id="ARBA00023136"/>
    </source>
</evidence>
<feature type="transmembrane region" description="Helical" evidence="6">
    <location>
        <begin position="139"/>
        <end position="159"/>
    </location>
</feature>
<evidence type="ECO:0000259" key="7">
    <source>
        <dbReference type="PROSITE" id="PS50922"/>
    </source>
</evidence>
<evidence type="ECO:0000256" key="1">
    <source>
        <dbReference type="ARBA" id="ARBA00004141"/>
    </source>
</evidence>
<dbReference type="GO" id="GO:0055088">
    <property type="term" value="P:lipid homeostasis"/>
    <property type="evidence" value="ECO:0007669"/>
    <property type="project" value="TreeGrafter"/>
</dbReference>
<comment type="subcellular location">
    <subcellularLocation>
        <location evidence="1">Membrane</location>
        <topology evidence="1">Multi-pass membrane protein</topology>
    </subcellularLocation>
</comment>
<dbReference type="InterPro" id="IPR050846">
    <property type="entry name" value="TLCD"/>
</dbReference>
<dbReference type="PANTHER" id="PTHR13439:SF0">
    <property type="entry name" value="TOPOISOMERASE I DAMAGE AFFECTED PROTEIN 4"/>
    <property type="match status" value="1"/>
</dbReference>
<dbReference type="Proteomes" id="UP000250140">
    <property type="component" value="Unassembled WGS sequence"/>
</dbReference>
<evidence type="ECO:0000256" key="6">
    <source>
        <dbReference type="SAM" id="Phobius"/>
    </source>
</evidence>
<keyword evidence="3 6" id="KW-1133">Transmembrane helix</keyword>
<evidence type="ECO:0000256" key="3">
    <source>
        <dbReference type="ARBA" id="ARBA00022989"/>
    </source>
</evidence>
<name>A0A8E2EPR8_9PEZI</name>
<evidence type="ECO:0000313" key="9">
    <source>
        <dbReference type="Proteomes" id="UP000250140"/>
    </source>
</evidence>
<feature type="transmembrane region" description="Helical" evidence="6">
    <location>
        <begin position="165"/>
        <end position="186"/>
    </location>
</feature>
<sequence length="302" mass="34734">MLDPLPIPPWLRDSAEPLTNLLHLHTLTLHVHEVLLSFAVYSFINDVLAPHISAWLIPTRYAKFPRRTRLQWNIHVTSFVNATFLSFAAPYVLSADKDLLINTWEERLWGYTGACGMVQAFGVGYFLWDLKVCILNFELLGVIDLVHAMVAVIITTLGYRPFGLYYGIQYAFIELSTPFVNIHWFLNKLDRAGSNLQIINGVVLIITFACCRLIFGCYLAVVFFRDVWTALHSPHMSWTEYNYSPTEKPLVLQHQAVWWVAAIFMITHAIVMSLSAFWFIKMIMTVRKHINSSSGRSKVRHD</sequence>
<gene>
    <name evidence="8" type="ORF">AOQ84DRAFT_348882</name>
</gene>
<evidence type="ECO:0000313" key="8">
    <source>
        <dbReference type="EMBL" id="OCL02641.1"/>
    </source>
</evidence>
<accession>A0A8E2EPR8</accession>
<proteinExistence type="predicted"/>
<dbReference type="AlphaFoldDB" id="A0A8E2EPR8"/>
<keyword evidence="4 5" id="KW-0472">Membrane</keyword>
<dbReference type="SMART" id="SM00724">
    <property type="entry name" value="TLC"/>
    <property type="match status" value="1"/>
</dbReference>